<feature type="region of interest" description="Disordered" evidence="1">
    <location>
        <begin position="1"/>
        <end position="122"/>
    </location>
</feature>
<organism evidence="2 3">
    <name type="scientific">Amblyomma americanum</name>
    <name type="common">Lone star tick</name>
    <dbReference type="NCBI Taxonomy" id="6943"/>
    <lineage>
        <taxon>Eukaryota</taxon>
        <taxon>Metazoa</taxon>
        <taxon>Ecdysozoa</taxon>
        <taxon>Arthropoda</taxon>
        <taxon>Chelicerata</taxon>
        <taxon>Arachnida</taxon>
        <taxon>Acari</taxon>
        <taxon>Parasitiformes</taxon>
        <taxon>Ixodida</taxon>
        <taxon>Ixodoidea</taxon>
        <taxon>Ixodidae</taxon>
        <taxon>Amblyomminae</taxon>
        <taxon>Amblyomma</taxon>
    </lineage>
</organism>
<feature type="non-terminal residue" evidence="2">
    <location>
        <position position="188"/>
    </location>
</feature>
<reference evidence="2 3" key="1">
    <citation type="journal article" date="2023" name="Arcadia Sci">
        <title>De novo assembly of a long-read Amblyomma americanum tick genome.</title>
        <authorList>
            <person name="Chou S."/>
            <person name="Poskanzer K.E."/>
            <person name="Rollins M."/>
            <person name="Thuy-Boun P.S."/>
        </authorList>
    </citation>
    <scope>NUCLEOTIDE SEQUENCE [LARGE SCALE GENOMIC DNA]</scope>
    <source>
        <strain evidence="2">F_SG_1</strain>
        <tissue evidence="2">Salivary glands</tissue>
    </source>
</reference>
<dbReference type="AlphaFoldDB" id="A0AAQ4DVN4"/>
<evidence type="ECO:0000313" key="2">
    <source>
        <dbReference type="EMBL" id="KAK8766524.1"/>
    </source>
</evidence>
<gene>
    <name evidence="2" type="ORF">V5799_006696</name>
</gene>
<evidence type="ECO:0000256" key="1">
    <source>
        <dbReference type="SAM" id="MobiDB-lite"/>
    </source>
</evidence>
<sequence>MSTLQRVKKRRTGHSKSLTSHATGKDGEVSASDASAVTEDEGRREESVSSSAEATDRHQKSRSACTADLPLSEPISPNAVPESQSPEDVTALPKAPFPPVISSSQEHEDVSAVSKPVSPADVLGSTAPYNVTAVSMSASPAVASPSQQPEDIADIPKPVSIILAPSLNELDDVPSVAQPALPSHHVSL</sequence>
<dbReference type="Proteomes" id="UP001321473">
    <property type="component" value="Unassembled WGS sequence"/>
</dbReference>
<evidence type="ECO:0000313" key="3">
    <source>
        <dbReference type="Proteomes" id="UP001321473"/>
    </source>
</evidence>
<protein>
    <submittedName>
        <fullName evidence="2">Uncharacterized protein</fullName>
    </submittedName>
</protein>
<dbReference type="EMBL" id="JARKHS020026273">
    <property type="protein sequence ID" value="KAK8766524.1"/>
    <property type="molecule type" value="Genomic_DNA"/>
</dbReference>
<feature type="compositionally biased region" description="Basic residues" evidence="1">
    <location>
        <begin position="1"/>
        <end position="14"/>
    </location>
</feature>
<comment type="caution">
    <text evidence="2">The sequence shown here is derived from an EMBL/GenBank/DDBJ whole genome shotgun (WGS) entry which is preliminary data.</text>
</comment>
<keyword evidence="3" id="KW-1185">Reference proteome</keyword>
<name>A0AAQ4DVN4_AMBAM</name>
<accession>A0AAQ4DVN4</accession>
<proteinExistence type="predicted"/>